<feature type="region of interest" description="Disordered" evidence="1">
    <location>
        <begin position="1"/>
        <end position="20"/>
    </location>
</feature>
<dbReference type="Proteomes" id="UP000816034">
    <property type="component" value="Unassembled WGS sequence"/>
</dbReference>
<dbReference type="RefSeq" id="XP_044551770.1">
    <property type="nucleotide sequence ID" value="XM_044689625.1"/>
</dbReference>
<gene>
    <name evidence="2" type="ORF">C9374_001372</name>
</gene>
<organism evidence="2 3">
    <name type="scientific">Naegleria lovaniensis</name>
    <name type="common">Amoeba</name>
    <dbReference type="NCBI Taxonomy" id="51637"/>
    <lineage>
        <taxon>Eukaryota</taxon>
        <taxon>Discoba</taxon>
        <taxon>Heterolobosea</taxon>
        <taxon>Tetramitia</taxon>
        <taxon>Eutetramitia</taxon>
        <taxon>Vahlkampfiidae</taxon>
        <taxon>Naegleria</taxon>
    </lineage>
</organism>
<reference evidence="2 3" key="1">
    <citation type="journal article" date="2018" name="BMC Genomics">
        <title>The genome of Naegleria lovaniensis, the basis for a comparative approach to unravel pathogenicity factors of the human pathogenic amoeba N. fowleri.</title>
        <authorList>
            <person name="Liechti N."/>
            <person name="Schurch N."/>
            <person name="Bruggmann R."/>
            <person name="Wittwer M."/>
        </authorList>
    </citation>
    <scope>NUCLEOTIDE SEQUENCE [LARGE SCALE GENOMIC DNA]</scope>
    <source>
        <strain evidence="2 3">ATCC 30569</strain>
    </source>
</reference>
<dbReference type="GeneID" id="68093828"/>
<keyword evidence="3" id="KW-1185">Reference proteome</keyword>
<evidence type="ECO:0000313" key="2">
    <source>
        <dbReference type="EMBL" id="KAG2387778.1"/>
    </source>
</evidence>
<sequence length="256" mass="28861">MQRSTSSSNNKALEDHPHLMDAPVLSASPIRSSKNTPLSSNNLGGVNLQMNSSRNTFVTPSSILRDVSSLNINTSLTIELNQHDLVFKQMERQRSELYQRMQDRIQRAKQLGHICKDQIGYLKTKIMDLEEKINEANNEHFNKHILQIDPKTALSTLSEVLSDETDSVEEDAREDTESLQLANQLLLDQVHQSHSHASKGSNVLSVSAQFKDNDDKEYEASVSSPFAKRSPNNLMSMYHMESPIRISPLRSGENNM</sequence>
<evidence type="ECO:0000313" key="3">
    <source>
        <dbReference type="Proteomes" id="UP000816034"/>
    </source>
</evidence>
<dbReference type="EMBL" id="PYSW02000012">
    <property type="protein sequence ID" value="KAG2387778.1"/>
    <property type="molecule type" value="Genomic_DNA"/>
</dbReference>
<proteinExistence type="predicted"/>
<evidence type="ECO:0000256" key="1">
    <source>
        <dbReference type="SAM" id="MobiDB-lite"/>
    </source>
</evidence>
<comment type="caution">
    <text evidence="2">The sequence shown here is derived from an EMBL/GenBank/DDBJ whole genome shotgun (WGS) entry which is preliminary data.</text>
</comment>
<name>A0AA88GY35_NAELO</name>
<accession>A0AA88GY35</accession>
<dbReference type="AlphaFoldDB" id="A0AA88GY35"/>
<protein>
    <submittedName>
        <fullName evidence="2">Uncharacterized protein</fullName>
    </submittedName>
</protein>
<feature type="compositionally biased region" description="Polar residues" evidence="1">
    <location>
        <begin position="1"/>
        <end position="11"/>
    </location>
</feature>